<dbReference type="Proteomes" id="UP001064632">
    <property type="component" value="Chromosome"/>
</dbReference>
<reference evidence="2" key="1">
    <citation type="submission" date="2022-09" db="EMBL/GenBank/DDBJ databases">
        <title>Tahibacter sp. nov., isolated from a fresh water.</title>
        <authorList>
            <person name="Baek J.H."/>
            <person name="Lee J.K."/>
            <person name="Kim J.M."/>
            <person name="Jeon C.O."/>
        </authorList>
    </citation>
    <scope>NUCLEOTIDE SEQUENCE</scope>
    <source>
        <strain evidence="2">W38</strain>
    </source>
</reference>
<proteinExistence type="predicted"/>
<sequence length="167" mass="17970">MSPAFLLVLLAAAASETADAAVLTFNGYGAVHTGMNRAALDQAGLEVVDYIPPKGVPGGCIETPLRANRAILVMWEDGVVTRVTSRDPATRTRSGVAVGDSEAKVRAVYGNRLSVEPNKYRYEENWRDLTLFSSDGNHAMVFQTDGERVVEIHAGQREAAQYVEGCG</sequence>
<gene>
    <name evidence="2" type="ORF">N4264_13785</name>
</gene>
<evidence type="ECO:0000313" key="3">
    <source>
        <dbReference type="Proteomes" id="UP001064632"/>
    </source>
</evidence>
<protein>
    <submittedName>
        <fullName evidence="2">Uncharacterized protein</fullName>
    </submittedName>
</protein>
<feature type="chain" id="PRO_5047312404" evidence="1">
    <location>
        <begin position="21"/>
        <end position="167"/>
    </location>
</feature>
<dbReference type="EMBL" id="CP104694">
    <property type="protein sequence ID" value="UXI65834.1"/>
    <property type="molecule type" value="Genomic_DNA"/>
</dbReference>
<feature type="signal peptide" evidence="1">
    <location>
        <begin position="1"/>
        <end position="20"/>
    </location>
</feature>
<organism evidence="2 3">
    <name type="scientific">Tahibacter amnicola</name>
    <dbReference type="NCBI Taxonomy" id="2976241"/>
    <lineage>
        <taxon>Bacteria</taxon>
        <taxon>Pseudomonadati</taxon>
        <taxon>Pseudomonadota</taxon>
        <taxon>Gammaproteobacteria</taxon>
        <taxon>Lysobacterales</taxon>
        <taxon>Rhodanobacteraceae</taxon>
        <taxon>Tahibacter</taxon>
    </lineage>
</organism>
<keyword evidence="3" id="KW-1185">Reference proteome</keyword>
<evidence type="ECO:0000313" key="2">
    <source>
        <dbReference type="EMBL" id="UXI65834.1"/>
    </source>
</evidence>
<keyword evidence="1" id="KW-0732">Signal</keyword>
<name>A0ABY6B7H1_9GAMM</name>
<evidence type="ECO:0000256" key="1">
    <source>
        <dbReference type="SAM" id="SignalP"/>
    </source>
</evidence>
<accession>A0ABY6B7H1</accession>
<dbReference type="RefSeq" id="WP_261692830.1">
    <property type="nucleotide sequence ID" value="NZ_CP104694.1"/>
</dbReference>